<dbReference type="InterPro" id="IPR007367">
    <property type="entry name" value="DUF433"/>
</dbReference>
<gene>
    <name evidence="1" type="ORF">ETAA8_66360</name>
</gene>
<keyword evidence="2" id="KW-1185">Reference proteome</keyword>
<dbReference type="Pfam" id="PF04255">
    <property type="entry name" value="DUF433"/>
    <property type="match status" value="1"/>
</dbReference>
<sequence>MSLLACIKIDPAICNGKPSVCHYSVEWLLSLLRAGHTHEEILAHYGDLWIDDLLAVEAYPAAAEYQGSITLRELVQQALPCFRETMDFGFPAEFIYETLHASGPLNHHLTMRHGRFFCYVEPRTSPLSPDSRVFGQYMTLSWHSHDGFFRLSNYISRDELTYEVGGPAGICNSYTDCLAVFENGQLLPYRTHYTDLHGVRKVLDKRHEEHVPEDSEWFIELYRDVEIEWLE</sequence>
<reference evidence="1 2" key="1">
    <citation type="submission" date="2019-02" db="EMBL/GenBank/DDBJ databases">
        <title>Deep-cultivation of Planctomycetes and their phenomic and genomic characterization uncovers novel biology.</title>
        <authorList>
            <person name="Wiegand S."/>
            <person name="Jogler M."/>
            <person name="Boedeker C."/>
            <person name="Pinto D."/>
            <person name="Vollmers J."/>
            <person name="Rivas-Marin E."/>
            <person name="Kohn T."/>
            <person name="Peeters S.H."/>
            <person name="Heuer A."/>
            <person name="Rast P."/>
            <person name="Oberbeckmann S."/>
            <person name="Bunk B."/>
            <person name="Jeske O."/>
            <person name="Meyerdierks A."/>
            <person name="Storesund J.E."/>
            <person name="Kallscheuer N."/>
            <person name="Luecker S."/>
            <person name="Lage O.M."/>
            <person name="Pohl T."/>
            <person name="Merkel B.J."/>
            <person name="Hornburger P."/>
            <person name="Mueller R.-W."/>
            <person name="Bruemmer F."/>
            <person name="Labrenz M."/>
            <person name="Spormann A.M."/>
            <person name="Op den Camp H."/>
            <person name="Overmann J."/>
            <person name="Amann R."/>
            <person name="Jetten M.S.M."/>
            <person name="Mascher T."/>
            <person name="Medema M.H."/>
            <person name="Devos D.P."/>
            <person name="Kaster A.-K."/>
            <person name="Ovreas L."/>
            <person name="Rohde M."/>
            <person name="Galperin M.Y."/>
            <person name="Jogler C."/>
        </authorList>
    </citation>
    <scope>NUCLEOTIDE SEQUENCE [LARGE SCALE GENOMIC DNA]</scope>
    <source>
        <strain evidence="1 2">ETA_A8</strain>
    </source>
</reference>
<dbReference type="Proteomes" id="UP000315017">
    <property type="component" value="Chromosome"/>
</dbReference>
<dbReference type="InterPro" id="IPR036388">
    <property type="entry name" value="WH-like_DNA-bd_sf"/>
</dbReference>
<dbReference type="RefSeq" id="WP_202921393.1">
    <property type="nucleotide sequence ID" value="NZ_CP036274.1"/>
</dbReference>
<proteinExistence type="predicted"/>
<evidence type="ECO:0000313" key="2">
    <source>
        <dbReference type="Proteomes" id="UP000315017"/>
    </source>
</evidence>
<dbReference type="AlphaFoldDB" id="A0A517YMM6"/>
<dbReference type="SUPFAM" id="SSF46689">
    <property type="entry name" value="Homeodomain-like"/>
    <property type="match status" value="1"/>
</dbReference>
<dbReference type="KEGG" id="aagg:ETAA8_66360"/>
<protein>
    <submittedName>
        <fullName evidence="1">Uncharacterized protein</fullName>
    </submittedName>
</protein>
<dbReference type="EMBL" id="CP036274">
    <property type="protein sequence ID" value="QDU31478.1"/>
    <property type="molecule type" value="Genomic_DNA"/>
</dbReference>
<accession>A0A517YMM6</accession>
<dbReference type="Gene3D" id="1.10.10.10">
    <property type="entry name" value="Winged helix-like DNA-binding domain superfamily/Winged helix DNA-binding domain"/>
    <property type="match status" value="1"/>
</dbReference>
<dbReference type="InterPro" id="IPR009057">
    <property type="entry name" value="Homeodomain-like_sf"/>
</dbReference>
<name>A0A517YMM6_9BACT</name>
<evidence type="ECO:0000313" key="1">
    <source>
        <dbReference type="EMBL" id="QDU31478.1"/>
    </source>
</evidence>
<organism evidence="1 2">
    <name type="scientific">Anatilimnocola aggregata</name>
    <dbReference type="NCBI Taxonomy" id="2528021"/>
    <lineage>
        <taxon>Bacteria</taxon>
        <taxon>Pseudomonadati</taxon>
        <taxon>Planctomycetota</taxon>
        <taxon>Planctomycetia</taxon>
        <taxon>Pirellulales</taxon>
        <taxon>Pirellulaceae</taxon>
        <taxon>Anatilimnocola</taxon>
    </lineage>
</organism>